<dbReference type="InterPro" id="IPR052612">
    <property type="entry name" value="ANP_Clearance_Receptor"/>
</dbReference>
<organism evidence="10">
    <name type="scientific">Petromyzon marinus</name>
    <name type="common">Sea lamprey</name>
    <dbReference type="NCBI Taxonomy" id="7757"/>
    <lineage>
        <taxon>Eukaryota</taxon>
        <taxon>Metazoa</taxon>
        <taxon>Chordata</taxon>
        <taxon>Craniata</taxon>
        <taxon>Vertebrata</taxon>
        <taxon>Cyclostomata</taxon>
        <taxon>Hyperoartia</taxon>
        <taxon>Petromyzontiformes</taxon>
        <taxon>Petromyzontidae</taxon>
        <taxon>Petromyzon</taxon>
    </lineage>
</organism>
<dbReference type="Ensembl" id="ENSPMAT00000008859.1">
    <property type="protein sequence ID" value="ENSPMAP00000008820.1"/>
    <property type="gene ID" value="ENSPMAG00000008016.1"/>
</dbReference>
<sequence length="282" mass="30963">LQAAKTMLTMVMLLMVPTSLCAHNHERDHGDSRLVRVLVLLPADRARLFSQARVRPAIEYARESVTGNATLLPGHRFSIHFADSGCGNEALFSAVDFYTEHGAPHLILGPACEYAAAPVARLAVHWGVPMVSAGALASGFSSKDEYQTLTRVAPAYAQLGALFLAMFRRFSWSGASLIYNDDMKERDCFFTVEGIHQTFAKQHRGFELQPFSFDSEHQDLDFGEMLEGVVLSGHAVVIICAGADSVREILLEAHRKGMTGGDHVFFNIELFNSTQYGEGAAR</sequence>
<keyword evidence="3 8" id="KW-0732">Signal</keyword>
<dbReference type="GO" id="GO:0016020">
    <property type="term" value="C:membrane"/>
    <property type="evidence" value="ECO:0007669"/>
    <property type="project" value="UniProtKB-SubCell"/>
</dbReference>
<dbReference type="STRING" id="7757.ENSPMAP00000008820"/>
<reference evidence="10" key="2">
    <citation type="submission" date="2025-09" db="UniProtKB">
        <authorList>
            <consortium name="Ensembl"/>
        </authorList>
    </citation>
    <scope>IDENTIFICATION</scope>
</reference>
<evidence type="ECO:0000313" key="10">
    <source>
        <dbReference type="Ensembl" id="ENSPMAP00000008820.1"/>
    </source>
</evidence>
<dbReference type="PANTHER" id="PTHR44755:SF11">
    <property type="entry name" value="ATRIAL NATRIURETIC PEPTIDE RECEPTOR 3 ISOFORM X1"/>
    <property type="match status" value="1"/>
</dbReference>
<evidence type="ECO:0000256" key="1">
    <source>
        <dbReference type="ARBA" id="ARBA00004479"/>
    </source>
</evidence>
<dbReference type="InterPro" id="IPR028082">
    <property type="entry name" value="Peripla_BP_I"/>
</dbReference>
<feature type="domain" description="Receptor ligand binding region" evidence="9">
    <location>
        <begin position="54"/>
        <end position="267"/>
    </location>
</feature>
<dbReference type="AlphaFoldDB" id="S4RUD0"/>
<name>S4RUD0_PETMA</name>
<dbReference type="OMA" id="NFRESAC"/>
<keyword evidence="2" id="KW-0812">Transmembrane</keyword>
<dbReference type="PANTHER" id="PTHR44755">
    <property type="entry name" value="NATRIURETIC PEPTIDE RECEPTOR 3-RELATED"/>
    <property type="match status" value="1"/>
</dbReference>
<dbReference type="GeneTree" id="ENSGT00440000033872"/>
<protein>
    <submittedName>
        <fullName evidence="10">Natriuretic peptide receptor 3</fullName>
    </submittedName>
</protein>
<evidence type="ECO:0000256" key="4">
    <source>
        <dbReference type="ARBA" id="ARBA00022989"/>
    </source>
</evidence>
<dbReference type="HOGENOM" id="CLU_067253_0_0_1"/>
<keyword evidence="6" id="KW-0675">Receptor</keyword>
<evidence type="ECO:0000256" key="3">
    <source>
        <dbReference type="ARBA" id="ARBA00022729"/>
    </source>
</evidence>
<evidence type="ECO:0000256" key="7">
    <source>
        <dbReference type="ARBA" id="ARBA00023180"/>
    </source>
</evidence>
<dbReference type="GO" id="GO:0017046">
    <property type="term" value="F:peptide hormone binding"/>
    <property type="evidence" value="ECO:0007669"/>
    <property type="project" value="TreeGrafter"/>
</dbReference>
<feature type="signal peptide" evidence="8">
    <location>
        <begin position="1"/>
        <end position="22"/>
    </location>
</feature>
<reference evidence="10" key="1">
    <citation type="submission" date="2025-08" db="UniProtKB">
        <authorList>
            <consortium name="Ensembl"/>
        </authorList>
    </citation>
    <scope>IDENTIFICATION</scope>
</reference>
<keyword evidence="5" id="KW-0472">Membrane</keyword>
<evidence type="ECO:0000259" key="9">
    <source>
        <dbReference type="Pfam" id="PF01094"/>
    </source>
</evidence>
<accession>S4RUD0</accession>
<dbReference type="SUPFAM" id="SSF53822">
    <property type="entry name" value="Periplasmic binding protein-like I"/>
    <property type="match status" value="1"/>
</dbReference>
<evidence type="ECO:0000256" key="2">
    <source>
        <dbReference type="ARBA" id="ARBA00022692"/>
    </source>
</evidence>
<keyword evidence="7" id="KW-0325">Glycoprotein</keyword>
<dbReference type="InterPro" id="IPR001828">
    <property type="entry name" value="ANF_lig-bd_rcpt"/>
</dbReference>
<dbReference type="PROSITE" id="PS00458">
    <property type="entry name" value="ANF_RECEPTORS"/>
    <property type="match status" value="1"/>
</dbReference>
<evidence type="ECO:0000256" key="8">
    <source>
        <dbReference type="SAM" id="SignalP"/>
    </source>
</evidence>
<dbReference type="GO" id="GO:0007165">
    <property type="term" value="P:signal transduction"/>
    <property type="evidence" value="ECO:0007669"/>
    <property type="project" value="TreeGrafter"/>
</dbReference>
<dbReference type="InterPro" id="IPR001170">
    <property type="entry name" value="ANPR/GUC"/>
</dbReference>
<keyword evidence="4" id="KW-1133">Transmembrane helix</keyword>
<proteinExistence type="predicted"/>
<dbReference type="Gene3D" id="3.40.50.2300">
    <property type="match status" value="2"/>
</dbReference>
<dbReference type="PRINTS" id="PR00255">
    <property type="entry name" value="NATPEPTIDER"/>
</dbReference>
<evidence type="ECO:0000256" key="5">
    <source>
        <dbReference type="ARBA" id="ARBA00023136"/>
    </source>
</evidence>
<dbReference type="Pfam" id="PF01094">
    <property type="entry name" value="ANF_receptor"/>
    <property type="match status" value="1"/>
</dbReference>
<feature type="chain" id="PRO_5004522773" evidence="8">
    <location>
        <begin position="23"/>
        <end position="282"/>
    </location>
</feature>
<comment type="subcellular location">
    <subcellularLocation>
        <location evidence="1">Membrane</location>
        <topology evidence="1">Single-pass type I membrane protein</topology>
    </subcellularLocation>
</comment>
<dbReference type="GO" id="GO:0016941">
    <property type="term" value="F:natriuretic peptide receptor activity"/>
    <property type="evidence" value="ECO:0007669"/>
    <property type="project" value="TreeGrafter"/>
</dbReference>
<evidence type="ECO:0000256" key="6">
    <source>
        <dbReference type="ARBA" id="ARBA00023170"/>
    </source>
</evidence>